<reference evidence="1 2" key="1">
    <citation type="journal article" date="2013" name="Curr. Biol.">
        <title>The Genome of the Foraminiferan Reticulomyxa filosa.</title>
        <authorList>
            <person name="Glockner G."/>
            <person name="Hulsmann N."/>
            <person name="Schleicher M."/>
            <person name="Noegel A.A."/>
            <person name="Eichinger L."/>
            <person name="Gallinger C."/>
            <person name="Pawlowski J."/>
            <person name="Sierra R."/>
            <person name="Euteneuer U."/>
            <person name="Pillet L."/>
            <person name="Moustafa A."/>
            <person name="Platzer M."/>
            <person name="Groth M."/>
            <person name="Szafranski K."/>
            <person name="Schliwa M."/>
        </authorList>
    </citation>
    <scope>NUCLEOTIDE SEQUENCE [LARGE SCALE GENOMIC DNA]</scope>
</reference>
<name>X6NAJ0_RETFI</name>
<accession>X6NAJ0</accession>
<feature type="non-terminal residue" evidence="1">
    <location>
        <position position="1"/>
    </location>
</feature>
<dbReference type="Proteomes" id="UP000023152">
    <property type="component" value="Unassembled WGS sequence"/>
</dbReference>
<sequence length="131" mass="15822">KQTPTPTPNETTQIKEEEKLKLREEITKQLKDEWKKAFYFEIKQTVEGEAQRHYEGKLHNEETEFKNETLRLEAHIKDLKQVLFHFKLFFFLMYTINNKNKTKQNKTMNPNSIEPKQSTITKCSDKWLLLF</sequence>
<proteinExistence type="predicted"/>
<evidence type="ECO:0000313" key="2">
    <source>
        <dbReference type="Proteomes" id="UP000023152"/>
    </source>
</evidence>
<comment type="caution">
    <text evidence="1">The sequence shown here is derived from an EMBL/GenBank/DDBJ whole genome shotgun (WGS) entry which is preliminary data.</text>
</comment>
<dbReference type="EMBL" id="ASPP01010386">
    <property type="protein sequence ID" value="ETO22893.1"/>
    <property type="molecule type" value="Genomic_DNA"/>
</dbReference>
<keyword evidence="2" id="KW-1185">Reference proteome</keyword>
<dbReference type="AlphaFoldDB" id="X6NAJ0"/>
<organism evidence="1 2">
    <name type="scientific">Reticulomyxa filosa</name>
    <dbReference type="NCBI Taxonomy" id="46433"/>
    <lineage>
        <taxon>Eukaryota</taxon>
        <taxon>Sar</taxon>
        <taxon>Rhizaria</taxon>
        <taxon>Retaria</taxon>
        <taxon>Foraminifera</taxon>
        <taxon>Monothalamids</taxon>
        <taxon>Reticulomyxidae</taxon>
        <taxon>Reticulomyxa</taxon>
    </lineage>
</organism>
<evidence type="ECO:0000313" key="1">
    <source>
        <dbReference type="EMBL" id="ETO22893.1"/>
    </source>
</evidence>
<gene>
    <name evidence="1" type="ORF">RFI_14298</name>
</gene>
<protein>
    <submittedName>
        <fullName evidence="1">Uncharacterized protein</fullName>
    </submittedName>
</protein>